<dbReference type="InterPro" id="IPR007213">
    <property type="entry name" value="Ppm1/Ppm2/Tcmp"/>
</dbReference>
<evidence type="ECO:0000313" key="4">
    <source>
        <dbReference type="Proteomes" id="UP000316184"/>
    </source>
</evidence>
<dbReference type="AlphaFoldDB" id="A0A561U0U1"/>
<dbReference type="Proteomes" id="UP000316184">
    <property type="component" value="Unassembled WGS sequence"/>
</dbReference>
<dbReference type="GO" id="GO:0008168">
    <property type="term" value="F:methyltransferase activity"/>
    <property type="evidence" value="ECO:0007669"/>
    <property type="project" value="UniProtKB-KW"/>
</dbReference>
<keyword evidence="1 3" id="KW-0489">Methyltransferase</keyword>
<proteinExistence type="predicted"/>
<dbReference type="PANTHER" id="PTHR43619:SF2">
    <property type="entry name" value="S-ADENOSYL-L-METHIONINE-DEPENDENT METHYLTRANSFERASES SUPERFAMILY PROTEIN"/>
    <property type="match status" value="1"/>
</dbReference>
<organism evidence="3 4">
    <name type="scientific">Saccharopolyspora dendranthemae</name>
    <dbReference type="NCBI Taxonomy" id="1181886"/>
    <lineage>
        <taxon>Bacteria</taxon>
        <taxon>Bacillati</taxon>
        <taxon>Actinomycetota</taxon>
        <taxon>Actinomycetes</taxon>
        <taxon>Pseudonocardiales</taxon>
        <taxon>Pseudonocardiaceae</taxon>
        <taxon>Saccharopolyspora</taxon>
    </lineage>
</organism>
<sequence>MAEQIRLTGAQQTLLGPLHARALDSRRDDPVLGDRAADELVARIDFDFSRLRLDSGDMMAVVLRAKEIDDRAREFLAEHPDAVVLHLACGLDSRPFRLDLPAEAQWFDVDMPDVVELRDRLYPHVRDNHRTIASSVTETGWLDEIPAGRPTLVIAEGLTPYLTEQDGVALLRRLVERFGRGEMLFDVVAPWTVRAAKYSGFLRSTGAGFHWGVRDPQDLEIKVPGLHLRKAVAVTTLPGVAKVAPRERFIAKAMNAVAPLRDAMRVVRFGFEREKRIPIELTGPAATMLATLYLRALDNRSPEPTLHDRWADDAVSRVDYDFTRFGMLARNALSVAIRANAIDDQVRDALRPGMTVLHLGCGLDSRFERVNPPADVQWYDVDQPEVIALREQLFPSSSNRHTVGRSVADPDLLDGIPSDRPVLVVAEGLTMYLTESDGLSLLRRIVAHFPSGEVLFDAFNTPSIHLNNVANPAVTRSGSRLHWGIDDPNGLGIPALRLVSEISFLEAPELASYPLPARLAFRAAAKIPTFNRLGRLLRFRF</sequence>
<dbReference type="SUPFAM" id="SSF53335">
    <property type="entry name" value="S-adenosyl-L-methionine-dependent methyltransferases"/>
    <property type="match status" value="2"/>
</dbReference>
<protein>
    <submittedName>
        <fullName evidence="3">O-methyltransferase involved in polyketide biosynthesis</fullName>
    </submittedName>
</protein>
<accession>A0A561U0U1</accession>
<keyword evidence="4" id="KW-1185">Reference proteome</keyword>
<evidence type="ECO:0000256" key="2">
    <source>
        <dbReference type="ARBA" id="ARBA00022679"/>
    </source>
</evidence>
<dbReference type="PANTHER" id="PTHR43619">
    <property type="entry name" value="S-ADENOSYL-L-METHIONINE-DEPENDENT METHYLTRANSFERASE YKTD-RELATED"/>
    <property type="match status" value="1"/>
</dbReference>
<gene>
    <name evidence="3" type="ORF">FHU35_16262</name>
</gene>
<evidence type="ECO:0000313" key="3">
    <source>
        <dbReference type="EMBL" id="TWF92979.1"/>
    </source>
</evidence>
<name>A0A561U0U1_9PSEU</name>
<dbReference type="GO" id="GO:0032259">
    <property type="term" value="P:methylation"/>
    <property type="evidence" value="ECO:0007669"/>
    <property type="project" value="UniProtKB-KW"/>
</dbReference>
<comment type="caution">
    <text evidence="3">The sequence shown here is derived from an EMBL/GenBank/DDBJ whole genome shotgun (WGS) entry which is preliminary data.</text>
</comment>
<dbReference type="Pfam" id="PF04072">
    <property type="entry name" value="LCM"/>
    <property type="match status" value="2"/>
</dbReference>
<reference evidence="3 4" key="1">
    <citation type="submission" date="2019-06" db="EMBL/GenBank/DDBJ databases">
        <title>Sequencing the genomes of 1000 actinobacteria strains.</title>
        <authorList>
            <person name="Klenk H.-P."/>
        </authorList>
    </citation>
    <scope>NUCLEOTIDE SEQUENCE [LARGE SCALE GENOMIC DNA]</scope>
    <source>
        <strain evidence="3 4">DSM 46699</strain>
    </source>
</reference>
<dbReference type="RefSeq" id="WP_246110578.1">
    <property type="nucleotide sequence ID" value="NZ_VIWX01000006.1"/>
</dbReference>
<evidence type="ECO:0000256" key="1">
    <source>
        <dbReference type="ARBA" id="ARBA00022603"/>
    </source>
</evidence>
<dbReference type="Gene3D" id="3.40.50.150">
    <property type="entry name" value="Vaccinia Virus protein VP39"/>
    <property type="match status" value="2"/>
</dbReference>
<dbReference type="InterPro" id="IPR029063">
    <property type="entry name" value="SAM-dependent_MTases_sf"/>
</dbReference>
<dbReference type="EMBL" id="VIWX01000006">
    <property type="protein sequence ID" value="TWF92979.1"/>
    <property type="molecule type" value="Genomic_DNA"/>
</dbReference>
<keyword evidence="2 3" id="KW-0808">Transferase</keyword>